<dbReference type="Proteomes" id="UP000228380">
    <property type="component" value="Unplaced"/>
</dbReference>
<dbReference type="PANTHER" id="PTHR15439">
    <property type="entry name" value="RETINOBLASTOMA-BINDING PROTEIN 6"/>
    <property type="match status" value="1"/>
</dbReference>
<evidence type="ECO:0000313" key="6">
    <source>
        <dbReference type="RefSeq" id="XP_038976339.1"/>
    </source>
</evidence>
<proteinExistence type="predicted"/>
<reference evidence="6" key="1">
    <citation type="submission" date="2025-08" db="UniProtKB">
        <authorList>
            <consortium name="RefSeq"/>
        </authorList>
    </citation>
    <scope>IDENTIFICATION</scope>
    <source>
        <tissue evidence="6">Young leaves</tissue>
    </source>
</reference>
<keyword evidence="2" id="KW-0863">Zinc-finger</keyword>
<dbReference type="GO" id="GO:0006397">
    <property type="term" value="P:mRNA processing"/>
    <property type="evidence" value="ECO:0007669"/>
    <property type="project" value="InterPro"/>
</dbReference>
<evidence type="ECO:0000259" key="4">
    <source>
        <dbReference type="Pfam" id="PF13696"/>
    </source>
</evidence>
<gene>
    <name evidence="6" type="primary">LOC103699329</name>
</gene>
<dbReference type="GeneID" id="103699329"/>
<organism evidence="5 6">
    <name type="scientific">Phoenix dactylifera</name>
    <name type="common">Date palm</name>
    <dbReference type="NCBI Taxonomy" id="42345"/>
    <lineage>
        <taxon>Eukaryota</taxon>
        <taxon>Viridiplantae</taxon>
        <taxon>Streptophyta</taxon>
        <taxon>Embryophyta</taxon>
        <taxon>Tracheophyta</taxon>
        <taxon>Spermatophyta</taxon>
        <taxon>Magnoliopsida</taxon>
        <taxon>Liliopsida</taxon>
        <taxon>Arecaceae</taxon>
        <taxon>Coryphoideae</taxon>
        <taxon>Phoeniceae</taxon>
        <taxon>Phoenix</taxon>
    </lineage>
</organism>
<dbReference type="InterPro" id="IPR033489">
    <property type="entry name" value="RBBP6"/>
</dbReference>
<dbReference type="GO" id="GO:0005634">
    <property type="term" value="C:nucleus"/>
    <property type="evidence" value="ECO:0007669"/>
    <property type="project" value="TreeGrafter"/>
</dbReference>
<dbReference type="AlphaFoldDB" id="A0A8B8ZYI2"/>
<name>A0A8B8ZYI2_PHODC</name>
<keyword evidence="1" id="KW-0479">Metal-binding</keyword>
<keyword evidence="3" id="KW-0862">Zinc</keyword>
<accession>A0A8B8ZYI2</accession>
<feature type="domain" description="Zinc knuckle CX2CX3GHX4C" evidence="4">
    <location>
        <begin position="159"/>
        <end position="179"/>
    </location>
</feature>
<dbReference type="GO" id="GO:0006511">
    <property type="term" value="P:ubiquitin-dependent protein catabolic process"/>
    <property type="evidence" value="ECO:0007669"/>
    <property type="project" value="TreeGrafter"/>
</dbReference>
<dbReference type="Pfam" id="PF13696">
    <property type="entry name" value="zf-CCHC_2"/>
    <property type="match status" value="1"/>
</dbReference>
<dbReference type="InterPro" id="IPR025829">
    <property type="entry name" value="Zn_knuckle_CX2CX3GHX4C"/>
</dbReference>
<dbReference type="RefSeq" id="XP_038976339.1">
    <property type="nucleotide sequence ID" value="XM_039120411.1"/>
</dbReference>
<evidence type="ECO:0000256" key="3">
    <source>
        <dbReference type="ARBA" id="ARBA00022833"/>
    </source>
</evidence>
<dbReference type="GO" id="GO:0016567">
    <property type="term" value="P:protein ubiquitination"/>
    <property type="evidence" value="ECO:0007669"/>
    <property type="project" value="InterPro"/>
</dbReference>
<protein>
    <submittedName>
        <fullName evidence="6">E3 ubiquitin ligase PQT3-like isoform X1</fullName>
    </submittedName>
</protein>
<dbReference type="Gene3D" id="4.10.60.10">
    <property type="entry name" value="Zinc finger, CCHC-type"/>
    <property type="match status" value="1"/>
</dbReference>
<evidence type="ECO:0000313" key="5">
    <source>
        <dbReference type="Proteomes" id="UP000228380"/>
    </source>
</evidence>
<evidence type="ECO:0000256" key="2">
    <source>
        <dbReference type="ARBA" id="ARBA00022771"/>
    </source>
</evidence>
<dbReference type="GO" id="GO:0008270">
    <property type="term" value="F:zinc ion binding"/>
    <property type="evidence" value="ECO:0007669"/>
    <property type="project" value="UniProtKB-KW"/>
</dbReference>
<dbReference type="KEGG" id="pda:103699329"/>
<keyword evidence="5" id="KW-1185">Reference proteome</keyword>
<dbReference type="OrthoDB" id="106784at2759"/>
<sequence length="242" mass="26375">MGRLNERICRRSCYDTQKYISIDLSHPRTAMEAHCYGTRTKVVEDKLEDLPPASNTLVGDPSTMKYPEESEWDEFGNDLYAIPEVLPAQSSCSVVDVSPANKVDEDSKIKALIDTPALDWNHQTQEGYGAGRGFGRGMGGRMMAGRGFGRGGLERRTPPAGYVCHRCKVPGNFIQHCPTNGDPSYDVKRVRPPTGIPKSMLMATPDGSYALPGGAVAVLKPNEDLSDLGIVGMNQGHGYLTR</sequence>
<evidence type="ECO:0000256" key="1">
    <source>
        <dbReference type="ARBA" id="ARBA00022723"/>
    </source>
</evidence>
<dbReference type="PANTHER" id="PTHR15439:SF0">
    <property type="entry name" value="CELL DIVISION CYCLE AND APOPTOSIS REGULATOR PROTEIN 1-RELATED"/>
    <property type="match status" value="1"/>
</dbReference>
<dbReference type="GO" id="GO:0061630">
    <property type="term" value="F:ubiquitin protein ligase activity"/>
    <property type="evidence" value="ECO:0007669"/>
    <property type="project" value="InterPro"/>
</dbReference>